<comment type="caution">
    <text evidence="3">The sequence shown here is derived from an EMBL/GenBank/DDBJ whole genome shotgun (WGS) entry which is preliminary data.</text>
</comment>
<proteinExistence type="predicted"/>
<accession>A0ABQ6LGE1</accession>
<organism evidence="3 4">
    <name type="scientific">Paralimibaculum aggregatum</name>
    <dbReference type="NCBI Taxonomy" id="3036245"/>
    <lineage>
        <taxon>Bacteria</taxon>
        <taxon>Pseudomonadati</taxon>
        <taxon>Pseudomonadota</taxon>
        <taxon>Alphaproteobacteria</taxon>
        <taxon>Rhodobacterales</taxon>
        <taxon>Paracoccaceae</taxon>
        <taxon>Paralimibaculum</taxon>
    </lineage>
</organism>
<evidence type="ECO:0000259" key="2">
    <source>
        <dbReference type="Pfam" id="PF06904"/>
    </source>
</evidence>
<evidence type="ECO:0000313" key="3">
    <source>
        <dbReference type="EMBL" id="GMG81099.1"/>
    </source>
</evidence>
<feature type="compositionally biased region" description="Low complexity" evidence="1">
    <location>
        <begin position="201"/>
        <end position="210"/>
    </location>
</feature>
<feature type="region of interest" description="Disordered" evidence="1">
    <location>
        <begin position="57"/>
        <end position="77"/>
    </location>
</feature>
<name>A0ABQ6LGE1_9RHOB</name>
<keyword evidence="4" id="KW-1185">Reference proteome</keyword>
<sequence length="389" mass="39090">MRRRAGGAGPAGGARAACLPAALPALALLVLALALLPGAAAAGAPLVAPPPPQRTSLPVLPASAPARAAEPAPGIPLPPMRPRSLAAAPALELPAAALAAKALEAAPNALAETLETAPGSPAEAPETASGPAAKPAAEPAPNATAAWDRAVEGWARDAVPVPAAADPAPAGPLPAETPGEATGAPSGPAPRLALAPPPRPALMRPAPAGPTGSGKPGMVCRDPRVIGRRKPLISHAAMPCGIAEPVLVETIDGIALRPAATLGCGTARALADWVSGVLRPATRRHLQDSPTALRIFGAYACRTRNNRKGARISEHARGRAIDIGAVLLAGGGRVSVKEHWGKGARGALLKAARKGACGRFTTVLGPGSDRHHADHFHFDTAQRRTTWCK</sequence>
<evidence type="ECO:0000256" key="1">
    <source>
        <dbReference type="SAM" id="MobiDB-lite"/>
    </source>
</evidence>
<protein>
    <recommendedName>
        <fullName evidence="2">Extensin-like C-terminal domain-containing protein</fullName>
    </recommendedName>
</protein>
<feature type="compositionally biased region" description="Low complexity" evidence="1">
    <location>
        <begin position="58"/>
        <end position="72"/>
    </location>
</feature>
<dbReference type="EMBL" id="BSYI01000002">
    <property type="protein sequence ID" value="GMG81099.1"/>
    <property type="molecule type" value="Genomic_DNA"/>
</dbReference>
<feature type="domain" description="Extensin-like C-terminal" evidence="2">
    <location>
        <begin position="235"/>
        <end position="388"/>
    </location>
</feature>
<reference evidence="3 4" key="1">
    <citation type="submission" date="2023-04" db="EMBL/GenBank/DDBJ databases">
        <title>Marinoamorphus aggregata gen. nov., sp. Nov., isolate from tissue of brittle star Ophioplocus japonicus.</title>
        <authorList>
            <person name="Kawano K."/>
            <person name="Sawayama S."/>
            <person name="Nakagawa S."/>
        </authorList>
    </citation>
    <scope>NUCLEOTIDE SEQUENCE [LARGE SCALE GENOMIC DNA]</scope>
    <source>
        <strain evidence="3 4">NKW23</strain>
    </source>
</reference>
<gene>
    <name evidence="3" type="ORF">LNKW23_03110</name>
</gene>
<feature type="compositionally biased region" description="Low complexity" evidence="1">
    <location>
        <begin position="183"/>
        <end position="194"/>
    </location>
</feature>
<feature type="region of interest" description="Disordered" evidence="1">
    <location>
        <begin position="115"/>
        <end position="145"/>
    </location>
</feature>
<feature type="compositionally biased region" description="Low complexity" evidence="1">
    <location>
        <begin position="128"/>
        <end position="145"/>
    </location>
</feature>
<dbReference type="Pfam" id="PF06904">
    <property type="entry name" value="Extensin-like_C"/>
    <property type="match status" value="1"/>
</dbReference>
<evidence type="ECO:0000313" key="4">
    <source>
        <dbReference type="Proteomes" id="UP001239909"/>
    </source>
</evidence>
<dbReference type="Proteomes" id="UP001239909">
    <property type="component" value="Unassembled WGS sequence"/>
</dbReference>
<dbReference type="InterPro" id="IPR009683">
    <property type="entry name" value="Extensin-like_C"/>
</dbReference>
<feature type="region of interest" description="Disordered" evidence="1">
    <location>
        <begin position="162"/>
        <end position="220"/>
    </location>
</feature>